<organism evidence="1 2">
    <name type="scientific">Lactobacillus crispatus</name>
    <dbReference type="NCBI Taxonomy" id="47770"/>
    <lineage>
        <taxon>Bacteria</taxon>
        <taxon>Bacillati</taxon>
        <taxon>Bacillota</taxon>
        <taxon>Bacilli</taxon>
        <taxon>Lactobacillales</taxon>
        <taxon>Lactobacillaceae</taxon>
        <taxon>Lactobacillus</taxon>
    </lineage>
</organism>
<sequence>MADENFDALNTLAQNQSQLTHSEKKGVPFFLDAAEKIPFELQGFVAEYKRQINQELTPDNLLWAVGEEVADFEVRKGLVMPVLKMRVEENDAPVYVFASQAGSNYRHPDNFIDQRVKIAITTFLDAGTKDKEGNEQYIALGSIQQAEFVINGLLYQAMLKDPEAVKNQDRIGKVTQVIDTPDFRFISFEYQGAELGMLAKNFYYQTWTKPLNKVAYIGMKFPFRITNIIKAKYEDQDGVKQDMAAGRAVPKGLMYQVLTTRLPFLESPDKDVESKFERGADFKGYIVHYHPIQGIFVEVAPGWWCKGILSANSPIKPSVADARQHTPVIVHLEKINPQTHTGRAWIKRFPHGVVRVPDPHEQ</sequence>
<gene>
    <name evidence="1" type="ORF">CEE75_12430</name>
</gene>
<proteinExistence type="predicted"/>
<dbReference type="EMBL" id="NKLP01000260">
    <property type="protein sequence ID" value="TDN28785.1"/>
    <property type="molecule type" value="Genomic_DNA"/>
</dbReference>
<dbReference type="Proteomes" id="UP000295195">
    <property type="component" value="Unassembled WGS sequence"/>
</dbReference>
<accession>A0A4R6CRB4</accession>
<dbReference type="AlphaFoldDB" id="A0A4R6CRB4"/>
<evidence type="ECO:0000313" key="1">
    <source>
        <dbReference type="EMBL" id="TDN28785.1"/>
    </source>
</evidence>
<protein>
    <submittedName>
        <fullName evidence="1">Uncharacterized protein</fullName>
    </submittedName>
</protein>
<dbReference type="RefSeq" id="WP_133476786.1">
    <property type="nucleotide sequence ID" value="NZ_JACCPV010000154.1"/>
</dbReference>
<comment type="caution">
    <text evidence="1">The sequence shown here is derived from an EMBL/GenBank/DDBJ whole genome shotgun (WGS) entry which is preliminary data.</text>
</comment>
<evidence type="ECO:0000313" key="2">
    <source>
        <dbReference type="Proteomes" id="UP000295195"/>
    </source>
</evidence>
<name>A0A4R6CRB4_9LACO</name>
<reference evidence="1 2" key="1">
    <citation type="submission" date="2017-06" db="EMBL/GenBank/DDBJ databases">
        <authorList>
            <person name="Swanenburg J."/>
            <person name="Kort R."/>
        </authorList>
    </citation>
    <scope>NUCLEOTIDE SEQUENCE [LARGE SCALE GENOMIC DNA]</scope>
    <source>
        <strain evidence="1 2">RL05</strain>
    </source>
</reference>